<reference evidence="2 3" key="1">
    <citation type="submission" date="2012-02" db="EMBL/GenBank/DDBJ databases">
        <title>Whole genome shotgun sequence of Gordonia sputi NBRC 100414.</title>
        <authorList>
            <person name="Yoshida I."/>
            <person name="Hosoyama A."/>
            <person name="Tsuchikane K."/>
            <person name="Katsumata H."/>
            <person name="Yamazaki S."/>
            <person name="Fujita N."/>
        </authorList>
    </citation>
    <scope>NUCLEOTIDE SEQUENCE [LARGE SCALE GENOMIC DNA]</scope>
    <source>
        <strain evidence="2 3">NBRC 100414</strain>
    </source>
</reference>
<dbReference type="eggNOG" id="COG1295">
    <property type="taxonomic scope" value="Bacteria"/>
</dbReference>
<feature type="transmembrane region" description="Helical" evidence="1">
    <location>
        <begin position="208"/>
        <end position="229"/>
    </location>
</feature>
<organism evidence="2 3">
    <name type="scientific">Gordonia sputi NBRC 100414</name>
    <dbReference type="NCBI Taxonomy" id="1089453"/>
    <lineage>
        <taxon>Bacteria</taxon>
        <taxon>Bacillati</taxon>
        <taxon>Actinomycetota</taxon>
        <taxon>Actinomycetes</taxon>
        <taxon>Mycobacteriales</taxon>
        <taxon>Gordoniaceae</taxon>
        <taxon>Gordonia</taxon>
    </lineage>
</organism>
<name>H5U5F3_9ACTN</name>
<keyword evidence="1" id="KW-0812">Transmembrane</keyword>
<keyword evidence="3" id="KW-1185">Reference proteome</keyword>
<dbReference type="AlphaFoldDB" id="H5U5F3"/>
<dbReference type="Proteomes" id="UP000005845">
    <property type="component" value="Unassembled WGS sequence"/>
</dbReference>
<protein>
    <submittedName>
        <fullName evidence="2">Uncharacterized protein</fullName>
    </submittedName>
</protein>
<feature type="transmembrane region" description="Helical" evidence="1">
    <location>
        <begin position="179"/>
        <end position="201"/>
    </location>
</feature>
<keyword evidence="1" id="KW-0472">Membrane</keyword>
<keyword evidence="1" id="KW-1133">Transmembrane helix</keyword>
<feature type="transmembrane region" description="Helical" evidence="1">
    <location>
        <begin position="45"/>
        <end position="68"/>
    </location>
</feature>
<evidence type="ECO:0000313" key="3">
    <source>
        <dbReference type="Proteomes" id="UP000005845"/>
    </source>
</evidence>
<dbReference type="RefSeq" id="WP_005208061.1">
    <property type="nucleotide sequence ID" value="NZ_BAFC01000116.1"/>
</dbReference>
<feature type="transmembrane region" description="Helical" evidence="1">
    <location>
        <begin position="249"/>
        <end position="275"/>
    </location>
</feature>
<accession>H5U5F3</accession>
<evidence type="ECO:0000256" key="1">
    <source>
        <dbReference type="SAM" id="Phobius"/>
    </source>
</evidence>
<feature type="transmembrane region" description="Helical" evidence="1">
    <location>
        <begin position="147"/>
        <end position="167"/>
    </location>
</feature>
<dbReference type="EMBL" id="BAFC01000116">
    <property type="protein sequence ID" value="GAB40961.1"/>
    <property type="molecule type" value="Genomic_DNA"/>
</dbReference>
<feature type="transmembrane region" description="Helical" evidence="1">
    <location>
        <begin position="109"/>
        <end position="135"/>
    </location>
</feature>
<evidence type="ECO:0000313" key="2">
    <source>
        <dbReference type="EMBL" id="GAB40961.1"/>
    </source>
</evidence>
<sequence>MSEQRERIDPESRFAERRRRLHEARSGRITTAIADRFTEIDGGTAGTLVSVELFTTVIPLIILGFGYFSGFASNASPGTVFIRETGLHHPLDDQVREAFGNSAGLRSSWTIFGVAGFLVWGIPMSITIAAIFGKAWRREQFGLGQRLLRGAIWFLLYLVMLATREWLTYTVGATSTTHALMFVVGLIPVWIFWSLTPPLLVRDGGRGLRYLLLAGLAGVAVDGVVLPLASRVAFPALLSGWNGFGPIGVAMTLILWCGVIGVGWVVIACVGAVFWERITPEHTVLESQTARSPGHCVAQSLRLPA</sequence>
<comment type="caution">
    <text evidence="2">The sequence shown here is derived from an EMBL/GenBank/DDBJ whole genome shotgun (WGS) entry which is preliminary data.</text>
</comment>
<proteinExistence type="predicted"/>
<gene>
    <name evidence="2" type="ORF">GOSPT_118_00370</name>
</gene>